<dbReference type="OrthoDB" id="6539284at2"/>
<dbReference type="Pfam" id="PF01052">
    <property type="entry name" value="FliMN_C"/>
    <property type="match status" value="1"/>
</dbReference>
<reference evidence="3" key="1">
    <citation type="submission" date="2016-10" db="EMBL/GenBank/DDBJ databases">
        <authorList>
            <person name="Varghese N."/>
            <person name="Submissions S."/>
        </authorList>
    </citation>
    <scope>NUCLEOTIDE SEQUENCE [LARGE SCALE GENOMIC DNA]</scope>
    <source>
        <strain evidence="3">CCM 7469</strain>
    </source>
</reference>
<keyword evidence="2" id="KW-0966">Cell projection</keyword>
<dbReference type="SUPFAM" id="SSF101801">
    <property type="entry name" value="Surface presentation of antigens (SPOA)"/>
    <property type="match status" value="1"/>
</dbReference>
<dbReference type="Gene3D" id="2.30.330.10">
    <property type="entry name" value="SpoA-like"/>
    <property type="match status" value="1"/>
</dbReference>
<accession>A0A1G8FPK5</accession>
<organism evidence="2 3">
    <name type="scientific">Pseudomonas panipatensis</name>
    <dbReference type="NCBI Taxonomy" id="428992"/>
    <lineage>
        <taxon>Bacteria</taxon>
        <taxon>Pseudomonadati</taxon>
        <taxon>Pseudomonadota</taxon>
        <taxon>Gammaproteobacteria</taxon>
        <taxon>Pseudomonadales</taxon>
        <taxon>Pseudomonadaceae</taxon>
        <taxon>Pseudomonas</taxon>
    </lineage>
</organism>
<evidence type="ECO:0000259" key="1">
    <source>
        <dbReference type="Pfam" id="PF01052"/>
    </source>
</evidence>
<keyword evidence="2" id="KW-0969">Cilium</keyword>
<dbReference type="EMBL" id="FNDS01000003">
    <property type="protein sequence ID" value="SDH84055.1"/>
    <property type="molecule type" value="Genomic_DNA"/>
</dbReference>
<gene>
    <name evidence="2" type="ORF">SAMN05216272_103372</name>
</gene>
<name>A0A1G8FPK5_9PSED</name>
<keyword evidence="2" id="KW-0282">Flagellum</keyword>
<dbReference type="AlphaFoldDB" id="A0A1G8FPK5"/>
<proteinExistence type="predicted"/>
<dbReference type="STRING" id="428992.SAMN05216272_103372"/>
<dbReference type="InterPro" id="IPR001543">
    <property type="entry name" value="FliN-like_C"/>
</dbReference>
<dbReference type="InterPro" id="IPR036429">
    <property type="entry name" value="SpoA-like_sf"/>
</dbReference>
<evidence type="ECO:0000313" key="3">
    <source>
        <dbReference type="Proteomes" id="UP000199636"/>
    </source>
</evidence>
<protein>
    <submittedName>
        <fullName evidence="2">Flagellar motor switch protein FliM</fullName>
    </submittedName>
</protein>
<dbReference type="RefSeq" id="WP_090262343.1">
    <property type="nucleotide sequence ID" value="NZ_FNDS01000003.1"/>
</dbReference>
<feature type="domain" description="Flagellar motor switch protein FliN-like C-terminal" evidence="1">
    <location>
        <begin position="207"/>
        <end position="266"/>
    </location>
</feature>
<dbReference type="Proteomes" id="UP000199636">
    <property type="component" value="Unassembled WGS sequence"/>
</dbReference>
<evidence type="ECO:0000313" key="2">
    <source>
        <dbReference type="EMBL" id="SDH84055.1"/>
    </source>
</evidence>
<sequence length="279" mass="31685">MTGQSKVHHGVPSEKLIRLQPHKLGRHYHKVPQYIREIANKHPRNISDYFLRGYRINIELQKVEVHDKFKRPAECIFNCAFGKVGFAIDRALLTEALECYYGGTSLPSHDTPPISTSEQRMRKRLGVDVAQIFARSLLLGHTFGELTAHDNDYELVQWEHVAEFRFLSHITGNQVSLFIYLDAQLADELTAHLAGPPPSRLSGNPMQHLKHLPVRLDCIIAALQMPLSQVLDLRPGDILPVRLLDRCEVQVNQQKLFRGTLFEEDGGLFLTSLESVKSP</sequence>
<keyword evidence="3" id="KW-1185">Reference proteome</keyword>